<proteinExistence type="inferred from homology"/>
<dbReference type="SUPFAM" id="SSF53756">
    <property type="entry name" value="UDP-Glycosyltransferase/glycogen phosphorylase"/>
    <property type="match status" value="1"/>
</dbReference>
<dbReference type="AlphaFoldDB" id="A0A822YIG5"/>
<reference evidence="2 3" key="1">
    <citation type="journal article" date="2020" name="Mol. Biol. Evol.">
        <title>Distinct Expression and Methylation Patterns for Genes with Different Fates following a Single Whole-Genome Duplication in Flowering Plants.</title>
        <authorList>
            <person name="Shi T."/>
            <person name="Rahmani R.S."/>
            <person name="Gugger P.F."/>
            <person name="Wang M."/>
            <person name="Li H."/>
            <person name="Zhang Y."/>
            <person name="Li Z."/>
            <person name="Wang Q."/>
            <person name="Van de Peer Y."/>
            <person name="Marchal K."/>
            <person name="Chen J."/>
        </authorList>
    </citation>
    <scope>NUCLEOTIDE SEQUENCE [LARGE SCALE GENOMIC DNA]</scope>
    <source>
        <tissue evidence="2">Leaf</tissue>
    </source>
</reference>
<dbReference type="EMBL" id="DUZY01000004">
    <property type="protein sequence ID" value="DAD33984.1"/>
    <property type="molecule type" value="Genomic_DNA"/>
</dbReference>
<sequence>MNRSKTLERETKPRVLVNTFDALEPEALRVVEEIDLIGVGPLIPSAFLDGKDPSDKSFGGDLFHGSTDYMEWLNSKEDSSVGLRIVRKHRCVTHAAANGRACKRVDREWPAVLVGHPEE</sequence>
<protein>
    <submittedName>
        <fullName evidence="2">Uncharacterized protein</fullName>
    </submittedName>
</protein>
<evidence type="ECO:0000313" key="2">
    <source>
        <dbReference type="EMBL" id="DAD33984.1"/>
    </source>
</evidence>
<organism evidence="2 3">
    <name type="scientific">Nelumbo nucifera</name>
    <name type="common">Sacred lotus</name>
    <dbReference type="NCBI Taxonomy" id="4432"/>
    <lineage>
        <taxon>Eukaryota</taxon>
        <taxon>Viridiplantae</taxon>
        <taxon>Streptophyta</taxon>
        <taxon>Embryophyta</taxon>
        <taxon>Tracheophyta</taxon>
        <taxon>Spermatophyta</taxon>
        <taxon>Magnoliopsida</taxon>
        <taxon>Proteales</taxon>
        <taxon>Nelumbonaceae</taxon>
        <taxon>Nelumbo</taxon>
    </lineage>
</organism>
<evidence type="ECO:0000313" key="3">
    <source>
        <dbReference type="Proteomes" id="UP000607653"/>
    </source>
</evidence>
<gene>
    <name evidence="2" type="ORF">HUJ06_004624</name>
</gene>
<evidence type="ECO:0000256" key="1">
    <source>
        <dbReference type="ARBA" id="ARBA00009995"/>
    </source>
</evidence>
<name>A0A822YIG5_NELNU</name>
<dbReference type="Proteomes" id="UP000607653">
    <property type="component" value="Unassembled WGS sequence"/>
</dbReference>
<keyword evidence="3" id="KW-1185">Reference proteome</keyword>
<dbReference type="Gene3D" id="3.40.50.2000">
    <property type="entry name" value="Glycogen Phosphorylase B"/>
    <property type="match status" value="2"/>
</dbReference>
<dbReference type="PANTHER" id="PTHR11926">
    <property type="entry name" value="GLUCOSYL/GLUCURONOSYL TRANSFERASES"/>
    <property type="match status" value="1"/>
</dbReference>
<dbReference type="PANTHER" id="PTHR11926:SF870">
    <property type="entry name" value="UDP-GLYCOSYLTRANSFERASE 75B1"/>
    <property type="match status" value="1"/>
</dbReference>
<comment type="similarity">
    <text evidence="1">Belongs to the UDP-glycosyltransferase family.</text>
</comment>
<comment type="caution">
    <text evidence="2">The sequence shown here is derived from an EMBL/GenBank/DDBJ whole genome shotgun (WGS) entry which is preliminary data.</text>
</comment>
<accession>A0A822YIG5</accession>